<dbReference type="GO" id="GO:0005615">
    <property type="term" value="C:extracellular space"/>
    <property type="evidence" value="ECO:0007669"/>
    <property type="project" value="TreeGrafter"/>
</dbReference>
<dbReference type="InterPro" id="IPR002223">
    <property type="entry name" value="Kunitz_BPTI"/>
</dbReference>
<dbReference type="FunFam" id="4.10.410.10:FF:000020">
    <property type="entry name" value="Collagen, type VI, alpha 3"/>
    <property type="match status" value="2"/>
</dbReference>
<protein>
    <recommendedName>
        <fullName evidence="5">BPTI/Kunitz inhibitor domain-containing protein</fullName>
    </recommendedName>
</protein>
<dbReference type="PROSITE" id="PS00280">
    <property type="entry name" value="BPTI_KUNITZ_1"/>
    <property type="match status" value="4"/>
</dbReference>
<feature type="domain" description="BPTI/Kunitz inhibitor" evidence="5">
    <location>
        <begin position="211"/>
        <end position="261"/>
    </location>
</feature>
<keyword evidence="1" id="KW-0800">Toxin</keyword>
<dbReference type="GO" id="GO:0090729">
    <property type="term" value="F:toxin activity"/>
    <property type="evidence" value="ECO:0007669"/>
    <property type="project" value="UniProtKB-KW"/>
</dbReference>
<keyword evidence="2" id="KW-0646">Protease inhibitor</keyword>
<dbReference type="GO" id="GO:0004867">
    <property type="term" value="F:serine-type endopeptidase inhibitor activity"/>
    <property type="evidence" value="ECO:0007669"/>
    <property type="project" value="UniProtKB-KW"/>
</dbReference>
<dbReference type="PROSITE" id="PS50279">
    <property type="entry name" value="BPTI_KUNITZ_2"/>
    <property type="match status" value="6"/>
</dbReference>
<feature type="domain" description="BPTI/Kunitz inhibitor" evidence="5">
    <location>
        <begin position="61"/>
        <end position="111"/>
    </location>
</feature>
<evidence type="ECO:0000256" key="4">
    <source>
        <dbReference type="ARBA" id="ARBA00023157"/>
    </source>
</evidence>
<dbReference type="PRINTS" id="PR00759">
    <property type="entry name" value="BASICPTASE"/>
</dbReference>
<dbReference type="Gene3D" id="4.10.410.10">
    <property type="entry name" value="Pancreatic trypsin inhibitor Kunitz domain"/>
    <property type="match status" value="6"/>
</dbReference>
<evidence type="ECO:0000256" key="1">
    <source>
        <dbReference type="ARBA" id="ARBA00022656"/>
    </source>
</evidence>
<sequence length="650" mass="73875">SCLLPRAEGNCGEKQSRWYFDQSENRCMPFYYTGCDGNKNNFESRDACESDCPAKIEQDTCLLPALLGECHNYTQRWYYDSYEQQCRQFYYGGCGGNENNFITEQDCVNRCQTTITTPAPSREVEFRPDFCFLPDEHGPCSEEHVKWFYDSREGVCKQFRYGGCQSNGNNFNSREECDYRCGDVQGLQHCAHSLTGLRINKSSCTRITNPCTLPKVIGPCNGFVRQYYYDHQSDSCYEFEYSGCQGNKNRFQDKESCESKCQRRSRTEVTAHVTSAPVETSSKNPICYTTVDPGSCNGDITAFYYDTRNQMCQAFIYGGCEGNANRFQTEEQCERLCGRFHGQGNTRITKMTIRILLDILDIIFIRYKNIQVFNFNIAVQLIADRSILVLLSEKHFSQTLAIYRWILASAEALSKSTSTTRPVAFAANLSTADARATRTDSARWQSANRFAFITRSPCHLETTQAFPACNQLMSNFNVLFHLLVLDELNKSRSSFRGNEVNLRQKIILYDGDPAICKEPVDSGSCTSGSTKRFYFDEELQTCRAFIYTGCGGNRNRFKTFESCINTCLSTTNEIDVDSGKDTKDPCTEAREECNTIRCPYGKEAFVDSQDCERCRCVDPCRTQICPDDTKCAITLVATKDGTEYKGVCRS</sequence>
<keyword evidence="3" id="KW-0722">Serine protease inhibitor</keyword>
<feature type="non-terminal residue" evidence="6">
    <location>
        <position position="1"/>
    </location>
</feature>
<feature type="domain" description="BPTI/Kunitz inhibitor" evidence="5">
    <location>
        <begin position="131"/>
        <end position="181"/>
    </location>
</feature>
<reference evidence="6" key="1">
    <citation type="submission" date="2020-07" db="EMBL/GenBank/DDBJ databases">
        <authorList>
            <person name="Nazaruddin N."/>
        </authorList>
    </citation>
    <scope>NUCLEOTIDE SEQUENCE</scope>
</reference>
<dbReference type="InterPro" id="IPR050098">
    <property type="entry name" value="TFPI/VKTCI-like"/>
</dbReference>
<organism evidence="6 7">
    <name type="scientific">Heterotrigona itama</name>
    <dbReference type="NCBI Taxonomy" id="395501"/>
    <lineage>
        <taxon>Eukaryota</taxon>
        <taxon>Metazoa</taxon>
        <taxon>Ecdysozoa</taxon>
        <taxon>Arthropoda</taxon>
        <taxon>Hexapoda</taxon>
        <taxon>Insecta</taxon>
        <taxon>Pterygota</taxon>
        <taxon>Neoptera</taxon>
        <taxon>Endopterygota</taxon>
        <taxon>Hymenoptera</taxon>
        <taxon>Apocrita</taxon>
        <taxon>Aculeata</taxon>
        <taxon>Apoidea</taxon>
        <taxon>Anthophila</taxon>
        <taxon>Apidae</taxon>
        <taxon>Heterotrigona</taxon>
    </lineage>
</organism>
<dbReference type="OrthoDB" id="5950222at2759"/>
<comment type="caution">
    <text evidence="6">The sequence shown here is derived from an EMBL/GenBank/DDBJ whole genome shotgun (WGS) entry which is preliminary data.</text>
</comment>
<dbReference type="Proteomes" id="UP000752696">
    <property type="component" value="Unassembled WGS sequence"/>
</dbReference>
<accession>A0A6V7GUA2</accession>
<dbReference type="AlphaFoldDB" id="A0A6V7GUA2"/>
<dbReference type="Pfam" id="PF00014">
    <property type="entry name" value="Kunitz_BPTI"/>
    <property type="match status" value="6"/>
</dbReference>
<feature type="domain" description="BPTI/Kunitz inhibitor" evidence="5">
    <location>
        <begin position="287"/>
        <end position="337"/>
    </location>
</feature>
<gene>
    <name evidence="6" type="ORF">MHI_LOCUS110975</name>
</gene>
<feature type="domain" description="BPTI/Kunitz inhibitor" evidence="5">
    <location>
        <begin position="516"/>
        <end position="567"/>
    </location>
</feature>
<name>A0A6V7GUA2_9HYME</name>
<dbReference type="CDD" id="cd00109">
    <property type="entry name" value="Kunitz-type"/>
    <property type="match status" value="5"/>
</dbReference>
<proteinExistence type="predicted"/>
<evidence type="ECO:0000259" key="5">
    <source>
        <dbReference type="PROSITE" id="PS50279"/>
    </source>
</evidence>
<dbReference type="PANTHER" id="PTHR10083">
    <property type="entry name" value="KUNITZ-TYPE PROTEASE INHIBITOR-RELATED"/>
    <property type="match status" value="1"/>
</dbReference>
<dbReference type="SMART" id="SM00131">
    <property type="entry name" value="KU"/>
    <property type="match status" value="6"/>
</dbReference>
<keyword evidence="4" id="KW-1015">Disulfide bond</keyword>
<feature type="non-terminal residue" evidence="6">
    <location>
        <position position="650"/>
    </location>
</feature>
<evidence type="ECO:0000313" key="6">
    <source>
        <dbReference type="EMBL" id="CAD1469150.1"/>
    </source>
</evidence>
<evidence type="ECO:0000256" key="2">
    <source>
        <dbReference type="ARBA" id="ARBA00022690"/>
    </source>
</evidence>
<evidence type="ECO:0000313" key="7">
    <source>
        <dbReference type="Proteomes" id="UP000752696"/>
    </source>
</evidence>
<dbReference type="InterPro" id="IPR036880">
    <property type="entry name" value="Kunitz_BPTI_sf"/>
</dbReference>
<dbReference type="PANTHER" id="PTHR10083:SF374">
    <property type="entry name" value="BPTI_KUNITZ INHIBITOR DOMAIN-CONTAINING PROTEIN"/>
    <property type="match status" value="1"/>
</dbReference>
<evidence type="ECO:0000256" key="3">
    <source>
        <dbReference type="ARBA" id="ARBA00022900"/>
    </source>
</evidence>
<dbReference type="InterPro" id="IPR020901">
    <property type="entry name" value="Prtase_inh_Kunz-CS"/>
</dbReference>
<keyword evidence="7" id="KW-1185">Reference proteome</keyword>
<feature type="domain" description="BPTI/Kunitz inhibitor" evidence="5">
    <location>
        <begin position="2"/>
        <end position="52"/>
    </location>
</feature>
<dbReference type="SUPFAM" id="SSF57362">
    <property type="entry name" value="BPTI-like"/>
    <property type="match status" value="6"/>
</dbReference>
<dbReference type="EMBL" id="CAJDYZ010001859">
    <property type="protein sequence ID" value="CAD1469150.1"/>
    <property type="molecule type" value="Genomic_DNA"/>
</dbReference>